<reference evidence="2" key="2">
    <citation type="journal article" date="2019" name="Genome Biol. Evol.">
        <title>Day and night: Metabolic profiles and evolutionary relationships of six axenic non-marine cyanobacteria.</title>
        <authorList>
            <person name="Will S.E."/>
            <person name="Henke P."/>
            <person name="Boedeker C."/>
            <person name="Huang S."/>
            <person name="Brinkmann H."/>
            <person name="Rohde M."/>
            <person name="Jarek M."/>
            <person name="Friedl T."/>
            <person name="Seufert S."/>
            <person name="Schumacher M."/>
            <person name="Overmann J."/>
            <person name="Neumann-Schaal M."/>
            <person name="Petersen J."/>
        </authorList>
    </citation>
    <scope>NUCLEOTIDE SEQUENCE [LARGE SCALE GENOMIC DNA]</scope>
    <source>
        <strain evidence="2">PCC 7102</strain>
    </source>
</reference>
<keyword evidence="3" id="KW-1185">Reference proteome</keyword>
<evidence type="ECO:0000313" key="3">
    <source>
        <dbReference type="Proteomes" id="UP000271624"/>
    </source>
</evidence>
<dbReference type="Proteomes" id="UP000271624">
    <property type="component" value="Unassembled WGS sequence"/>
</dbReference>
<accession>A0A433VDN3</accession>
<comment type="caution">
    <text evidence="2">The sequence shown here is derived from an EMBL/GenBank/DDBJ whole genome shotgun (WGS) entry which is preliminary data.</text>
</comment>
<dbReference type="EMBL" id="RSCL01000011">
    <property type="protein sequence ID" value="RUT04222.1"/>
    <property type="molecule type" value="Genomic_DNA"/>
</dbReference>
<dbReference type="RefSeq" id="WP_127082850.1">
    <property type="nucleotide sequence ID" value="NZ_RSCL01000011.1"/>
</dbReference>
<name>A0A433VDN3_9CYAN</name>
<sequence>MFVRNFIAICVLSCSLPIIASAASIDSIYTDLSSNRCKTIEIDKETGDSVRKCPGVAGYSLLVQDFDGRESVTVLTADGQRHSLNYHQVITRGGFSSLAQKAEWRVTRRKGKVLPRALIVRVNANESTSYLAVAKIAAEKVCVTQKVEGGAKANEEARRAADISAQKPCLE</sequence>
<feature type="signal peptide" evidence="1">
    <location>
        <begin position="1"/>
        <end position="22"/>
    </location>
</feature>
<dbReference type="OrthoDB" id="70361at2"/>
<dbReference type="AlphaFoldDB" id="A0A433VDN3"/>
<gene>
    <name evidence="2" type="ORF">DSM106972_044500</name>
</gene>
<feature type="chain" id="PRO_5030092531" evidence="1">
    <location>
        <begin position="23"/>
        <end position="171"/>
    </location>
</feature>
<proteinExistence type="predicted"/>
<organism evidence="2 3">
    <name type="scientific">Dulcicalothrix desertica PCC 7102</name>
    <dbReference type="NCBI Taxonomy" id="232991"/>
    <lineage>
        <taxon>Bacteria</taxon>
        <taxon>Bacillati</taxon>
        <taxon>Cyanobacteriota</taxon>
        <taxon>Cyanophyceae</taxon>
        <taxon>Nostocales</taxon>
        <taxon>Calotrichaceae</taxon>
        <taxon>Dulcicalothrix</taxon>
    </lineage>
</organism>
<evidence type="ECO:0000256" key="1">
    <source>
        <dbReference type="SAM" id="SignalP"/>
    </source>
</evidence>
<reference evidence="2" key="1">
    <citation type="submission" date="2018-12" db="EMBL/GenBank/DDBJ databases">
        <authorList>
            <person name="Will S."/>
            <person name="Neumann-Schaal M."/>
            <person name="Henke P."/>
        </authorList>
    </citation>
    <scope>NUCLEOTIDE SEQUENCE</scope>
    <source>
        <strain evidence="2">PCC 7102</strain>
    </source>
</reference>
<keyword evidence="1" id="KW-0732">Signal</keyword>
<evidence type="ECO:0000313" key="2">
    <source>
        <dbReference type="EMBL" id="RUT04222.1"/>
    </source>
</evidence>
<protein>
    <submittedName>
        <fullName evidence="2">Uncharacterized protein</fullName>
    </submittedName>
</protein>